<dbReference type="InterPro" id="IPR012675">
    <property type="entry name" value="Beta-grasp_dom_sf"/>
</dbReference>
<dbReference type="Gene3D" id="3.10.20.30">
    <property type="match status" value="1"/>
</dbReference>
<dbReference type="STRING" id="29421.B2M20_13545"/>
<evidence type="ECO:0000313" key="1">
    <source>
        <dbReference type="EMBL" id="OPH82185.1"/>
    </source>
</evidence>
<dbReference type="OrthoDB" id="9800712at2"/>
<dbReference type="InterPro" id="IPR003749">
    <property type="entry name" value="ThiS/MoaD-like"/>
</dbReference>
<dbReference type="RefSeq" id="WP_079447551.1">
    <property type="nucleotide sequence ID" value="NZ_JAVDPZ010000003.1"/>
</dbReference>
<dbReference type="CDD" id="cd00754">
    <property type="entry name" value="Ubl_MoaD"/>
    <property type="match status" value="1"/>
</dbReference>
<gene>
    <name evidence="1" type="ORF">B2M20_13545</name>
</gene>
<dbReference type="EMBL" id="MWPQ01000049">
    <property type="protein sequence ID" value="OPH82185.1"/>
    <property type="molecule type" value="Genomic_DNA"/>
</dbReference>
<evidence type="ECO:0000313" key="2">
    <source>
        <dbReference type="Proteomes" id="UP000189940"/>
    </source>
</evidence>
<dbReference type="Pfam" id="PF02597">
    <property type="entry name" value="ThiS"/>
    <property type="match status" value="1"/>
</dbReference>
<organism evidence="1 2">
    <name type="scientific">Nitrobacter vulgaris</name>
    <dbReference type="NCBI Taxonomy" id="29421"/>
    <lineage>
        <taxon>Bacteria</taxon>
        <taxon>Pseudomonadati</taxon>
        <taxon>Pseudomonadota</taxon>
        <taxon>Alphaproteobacteria</taxon>
        <taxon>Hyphomicrobiales</taxon>
        <taxon>Nitrobacteraceae</taxon>
        <taxon>Nitrobacter</taxon>
    </lineage>
</organism>
<comment type="caution">
    <text evidence="1">The sequence shown here is derived from an EMBL/GenBank/DDBJ whole genome shotgun (WGS) entry which is preliminary data.</text>
</comment>
<dbReference type="InterPro" id="IPR016155">
    <property type="entry name" value="Mopterin_synth/thiamin_S_b"/>
</dbReference>
<dbReference type="AlphaFoldDB" id="A0A1V4HWG2"/>
<protein>
    <submittedName>
        <fullName evidence="1">Molybdopterin converting factor subunit 1</fullName>
    </submittedName>
</protein>
<name>A0A1V4HWG2_NITVU</name>
<sequence>MKVLYFAWVRERVGKAEEALDPPPAVATVADLIAWLSQRGDEYAHAFEKPKVIRAAIDRMHVNQDTTIAGAREIAFFPPMTGG</sequence>
<dbReference type="SUPFAM" id="SSF54285">
    <property type="entry name" value="MoaD/ThiS"/>
    <property type="match status" value="1"/>
</dbReference>
<dbReference type="Proteomes" id="UP000189940">
    <property type="component" value="Unassembled WGS sequence"/>
</dbReference>
<accession>A0A1V4HWG2</accession>
<dbReference type="NCBIfam" id="TIGR01682">
    <property type="entry name" value="moaD"/>
    <property type="match status" value="1"/>
</dbReference>
<proteinExistence type="predicted"/>
<reference evidence="1 2" key="1">
    <citation type="submission" date="2017-02" db="EMBL/GenBank/DDBJ databases">
        <title>Genome sequence of the nitrite-oxidizing bacterium Nitrobacter vulgaris strain Ab1.</title>
        <authorList>
            <person name="Mellbye B.L."/>
            <person name="Davis E.W."/>
            <person name="Spieck E."/>
            <person name="Chang J.H."/>
            <person name="Bottomley P.J."/>
            <person name="Sayavedra-Soto L.A."/>
        </authorList>
    </citation>
    <scope>NUCLEOTIDE SEQUENCE [LARGE SCALE GENOMIC DNA]</scope>
    <source>
        <strain evidence="1 2">Ab1</strain>
    </source>
</reference>
<keyword evidence="2" id="KW-1185">Reference proteome</keyword>